<dbReference type="Proteomes" id="UP000572212">
    <property type="component" value="Unassembled WGS sequence"/>
</dbReference>
<evidence type="ECO:0000313" key="2">
    <source>
        <dbReference type="EMBL" id="MBB6512952.1"/>
    </source>
</evidence>
<organism evidence="2 3">
    <name type="scientific">Gracilibacillus halotolerans</name>
    <dbReference type="NCBI Taxonomy" id="74386"/>
    <lineage>
        <taxon>Bacteria</taxon>
        <taxon>Bacillati</taxon>
        <taxon>Bacillota</taxon>
        <taxon>Bacilli</taxon>
        <taxon>Bacillales</taxon>
        <taxon>Bacillaceae</taxon>
        <taxon>Gracilibacillus</taxon>
    </lineage>
</organism>
<dbReference type="EMBL" id="JACHON010000006">
    <property type="protein sequence ID" value="MBB6512952.1"/>
    <property type="molecule type" value="Genomic_DNA"/>
</dbReference>
<dbReference type="SUPFAM" id="SSF53850">
    <property type="entry name" value="Periplasmic binding protein-like II"/>
    <property type="match status" value="1"/>
</dbReference>
<keyword evidence="3" id="KW-1185">Reference proteome</keyword>
<name>A0A841RLZ7_9BACI</name>
<dbReference type="AlphaFoldDB" id="A0A841RLZ7"/>
<feature type="chain" id="PRO_5032715784" evidence="1">
    <location>
        <begin position="28"/>
        <end position="542"/>
    </location>
</feature>
<evidence type="ECO:0000313" key="3">
    <source>
        <dbReference type="Proteomes" id="UP000572212"/>
    </source>
</evidence>
<feature type="signal peptide" evidence="1">
    <location>
        <begin position="1"/>
        <end position="27"/>
    </location>
</feature>
<evidence type="ECO:0000256" key="1">
    <source>
        <dbReference type="SAM" id="SignalP"/>
    </source>
</evidence>
<dbReference type="Pfam" id="PF13416">
    <property type="entry name" value="SBP_bac_8"/>
    <property type="match status" value="1"/>
</dbReference>
<reference evidence="2 3" key="1">
    <citation type="submission" date="2020-08" db="EMBL/GenBank/DDBJ databases">
        <title>Genomic Encyclopedia of Type Strains, Phase IV (KMG-IV): sequencing the most valuable type-strain genomes for metagenomic binning, comparative biology and taxonomic classification.</title>
        <authorList>
            <person name="Goeker M."/>
        </authorList>
    </citation>
    <scope>NUCLEOTIDE SEQUENCE [LARGE SCALE GENOMIC DNA]</scope>
    <source>
        <strain evidence="2 3">DSM 11805</strain>
    </source>
</reference>
<dbReference type="InterPro" id="IPR006059">
    <property type="entry name" value="SBP"/>
</dbReference>
<protein>
    <submittedName>
        <fullName evidence="2">Putative aldouronate transport system substrate-binding protein</fullName>
    </submittedName>
</protein>
<keyword evidence="1" id="KW-0732">Signal</keyword>
<sequence>MNKKHIISLLMIAMVLLLAACSNNEEADSGSDEGGDGVVKISVFSQQNSTMDLETNWYSNLIEDKFNIDFNWQTTTWDNTAAAEARSIAMASGDYPDMFLLIPWVDQFSQAELINYGKQGALIPLNDLIKEHAPNIQEVLDNHEYYAAMATAPDGNIYGLPQLNECFHCTWNNKLWLNQTWLDNLGLDTPTTHEELEKVLEAFKNEDPNGNGKNDEIPLSGVAGLDDGGIITYLMNGFIYDDATTRLIVEDGKVDFAPIKEGWKEGLAYMNGLYEKGLIDSGAFSQNQDALYQLGGADEMILGGTAIVHPAMIATDLEIHNQYSPVAPLQGPNGAWGRYDYPSKPGGTFALTNKASEEAQIAAIKVIDYMFTEEGKIPAENGEEGVGWQKPEEGDVAINEDVEPILKQIPLAEGEEERNDSWGPLSQYYHPTEFRDGLVQDMDIYSAGGYERRLQEATYLYEGTQPEEVFPHWAVWYDLEVIDELSMMRTNIEDYIYQNAVQFITGDKSLESDWDEYVEGFNRLGLDRYLEIMQQAFDNAQF</sequence>
<dbReference type="PANTHER" id="PTHR43649:SF12">
    <property type="entry name" value="DIACETYLCHITOBIOSE BINDING PROTEIN DASA"/>
    <property type="match status" value="1"/>
</dbReference>
<accession>A0A841RLZ7</accession>
<gene>
    <name evidence="2" type="ORF">GGQ92_001741</name>
</gene>
<dbReference type="PANTHER" id="PTHR43649">
    <property type="entry name" value="ARABINOSE-BINDING PROTEIN-RELATED"/>
    <property type="match status" value="1"/>
</dbReference>
<dbReference type="Gene3D" id="3.40.190.10">
    <property type="entry name" value="Periplasmic binding protein-like II"/>
    <property type="match status" value="2"/>
</dbReference>
<dbReference type="RefSeq" id="WP_343068799.1">
    <property type="nucleotide sequence ID" value="NZ_BAAACU010000042.1"/>
</dbReference>
<dbReference type="InterPro" id="IPR050490">
    <property type="entry name" value="Bact_solute-bd_prot1"/>
</dbReference>
<comment type="caution">
    <text evidence="2">The sequence shown here is derived from an EMBL/GenBank/DDBJ whole genome shotgun (WGS) entry which is preliminary data.</text>
</comment>
<proteinExistence type="predicted"/>
<dbReference type="PROSITE" id="PS51257">
    <property type="entry name" value="PROKAR_LIPOPROTEIN"/>
    <property type="match status" value="1"/>
</dbReference>